<proteinExistence type="predicted"/>
<dbReference type="InterPro" id="IPR056681">
    <property type="entry name" value="DUF7779"/>
</dbReference>
<sequence>TAQDALKLLSSKADEWLLFFDNADDLAINLHTAFPRCNHGNILVTSRNPGLCVYAGSHSVVSDMEETDAINLLLASAAQEATSGNKLMAAEIVKVLWYFPLAIIQAGAFIARSGVLKSYLALYTQNRIQLLSDKPSQSHDDYNWTVYTTWQISFKQLTQPAAALLQLCSFVHHQEISEKIFSNASRYKCQLSGPSEQELQKPLEFLAQFLEPAGVWDTLHFMELLTELRAYSLINFSTETELFSIHPLVRSWSRSILPDKKAHH</sequence>
<dbReference type="AlphaFoldDB" id="A0AAD7GKY8"/>
<evidence type="ECO:0000313" key="3">
    <source>
        <dbReference type="Proteomes" id="UP001221757"/>
    </source>
</evidence>
<keyword evidence="3" id="KW-1185">Reference proteome</keyword>
<dbReference type="PANTHER" id="PTHR35205">
    <property type="entry name" value="NB-ARC AND TPR DOMAIN PROTEIN"/>
    <property type="match status" value="1"/>
</dbReference>
<dbReference type="SUPFAM" id="SSF52540">
    <property type="entry name" value="P-loop containing nucleoside triphosphate hydrolases"/>
    <property type="match status" value="1"/>
</dbReference>
<dbReference type="Proteomes" id="UP001221757">
    <property type="component" value="Unassembled WGS sequence"/>
</dbReference>
<organism evidence="2 3">
    <name type="scientific">Mycena rosella</name>
    <name type="common">Pink bonnet</name>
    <name type="synonym">Agaricus rosellus</name>
    <dbReference type="NCBI Taxonomy" id="1033263"/>
    <lineage>
        <taxon>Eukaryota</taxon>
        <taxon>Fungi</taxon>
        <taxon>Dikarya</taxon>
        <taxon>Basidiomycota</taxon>
        <taxon>Agaricomycotina</taxon>
        <taxon>Agaricomycetes</taxon>
        <taxon>Agaricomycetidae</taxon>
        <taxon>Agaricales</taxon>
        <taxon>Marasmiineae</taxon>
        <taxon>Mycenaceae</taxon>
        <taxon>Mycena</taxon>
    </lineage>
</organism>
<evidence type="ECO:0000259" key="1">
    <source>
        <dbReference type="Pfam" id="PF25000"/>
    </source>
</evidence>
<gene>
    <name evidence="2" type="ORF">B0H17DRAFT_874513</name>
</gene>
<feature type="non-terminal residue" evidence="2">
    <location>
        <position position="264"/>
    </location>
</feature>
<protein>
    <recommendedName>
        <fullName evidence="1">DUF7779 domain-containing protein</fullName>
    </recommendedName>
</protein>
<dbReference type="Pfam" id="PF25000">
    <property type="entry name" value="DUF7779"/>
    <property type="match status" value="1"/>
</dbReference>
<feature type="non-terminal residue" evidence="2">
    <location>
        <position position="1"/>
    </location>
</feature>
<evidence type="ECO:0000313" key="2">
    <source>
        <dbReference type="EMBL" id="KAJ7692739.1"/>
    </source>
</evidence>
<accession>A0AAD7GKY8</accession>
<name>A0AAD7GKY8_MYCRO</name>
<dbReference type="EMBL" id="JARKIE010000050">
    <property type="protein sequence ID" value="KAJ7692739.1"/>
    <property type="molecule type" value="Genomic_DNA"/>
</dbReference>
<feature type="domain" description="DUF7779" evidence="1">
    <location>
        <begin position="153"/>
        <end position="259"/>
    </location>
</feature>
<dbReference type="InterPro" id="IPR027417">
    <property type="entry name" value="P-loop_NTPase"/>
</dbReference>
<reference evidence="2" key="1">
    <citation type="submission" date="2023-03" db="EMBL/GenBank/DDBJ databases">
        <title>Massive genome expansion in bonnet fungi (Mycena s.s.) driven by repeated elements and novel gene families across ecological guilds.</title>
        <authorList>
            <consortium name="Lawrence Berkeley National Laboratory"/>
            <person name="Harder C.B."/>
            <person name="Miyauchi S."/>
            <person name="Viragh M."/>
            <person name="Kuo A."/>
            <person name="Thoen E."/>
            <person name="Andreopoulos B."/>
            <person name="Lu D."/>
            <person name="Skrede I."/>
            <person name="Drula E."/>
            <person name="Henrissat B."/>
            <person name="Morin E."/>
            <person name="Kohler A."/>
            <person name="Barry K."/>
            <person name="LaButti K."/>
            <person name="Morin E."/>
            <person name="Salamov A."/>
            <person name="Lipzen A."/>
            <person name="Mereny Z."/>
            <person name="Hegedus B."/>
            <person name="Baldrian P."/>
            <person name="Stursova M."/>
            <person name="Weitz H."/>
            <person name="Taylor A."/>
            <person name="Grigoriev I.V."/>
            <person name="Nagy L.G."/>
            <person name="Martin F."/>
            <person name="Kauserud H."/>
        </authorList>
    </citation>
    <scope>NUCLEOTIDE SEQUENCE</scope>
    <source>
        <strain evidence="2">CBHHK067</strain>
    </source>
</reference>
<dbReference type="PANTHER" id="PTHR35205:SF1">
    <property type="entry name" value="ZU5 DOMAIN-CONTAINING PROTEIN"/>
    <property type="match status" value="1"/>
</dbReference>
<comment type="caution">
    <text evidence="2">The sequence shown here is derived from an EMBL/GenBank/DDBJ whole genome shotgun (WGS) entry which is preliminary data.</text>
</comment>